<reference evidence="4" key="1">
    <citation type="submission" date="2008-01" db="EMBL/GenBank/DDBJ databases">
        <title>Complete sequence of chromosome of Caulobacter sp. K31.</title>
        <authorList>
            <consortium name="US DOE Joint Genome Institute"/>
            <person name="Copeland A."/>
            <person name="Lucas S."/>
            <person name="Lapidus A."/>
            <person name="Barry K."/>
            <person name="Glavina del Rio T."/>
            <person name="Dalin E."/>
            <person name="Tice H."/>
            <person name="Pitluck S."/>
            <person name="Bruce D."/>
            <person name="Goodwin L."/>
            <person name="Thompson L.S."/>
            <person name="Brettin T."/>
            <person name="Detter J.C."/>
            <person name="Han C."/>
            <person name="Schmutz J."/>
            <person name="Larimer F."/>
            <person name="Land M."/>
            <person name="Hauser L."/>
            <person name="Kyrpides N."/>
            <person name="Kim E."/>
            <person name="Stephens C."/>
            <person name="Richardson P."/>
        </authorList>
    </citation>
    <scope>NUCLEOTIDE SEQUENCE [LARGE SCALE GENOMIC DNA]</scope>
    <source>
        <strain evidence="4">K31</strain>
    </source>
</reference>
<feature type="domain" description="Transposase IS116/IS110/IS902 C-terminal" evidence="3">
    <location>
        <begin position="191"/>
        <end position="273"/>
    </location>
</feature>
<dbReference type="HOGENOM" id="CLU_036902_5_1_5"/>
<dbReference type="KEGG" id="cak:Caul_1084"/>
<dbReference type="GO" id="GO:0003677">
    <property type="term" value="F:DNA binding"/>
    <property type="evidence" value="ECO:0007669"/>
    <property type="project" value="InterPro"/>
</dbReference>
<dbReference type="AlphaFoldDB" id="B0SX53"/>
<evidence type="ECO:0000259" key="3">
    <source>
        <dbReference type="Pfam" id="PF02371"/>
    </source>
</evidence>
<dbReference type="GO" id="GO:0006313">
    <property type="term" value="P:DNA transposition"/>
    <property type="evidence" value="ECO:0007669"/>
    <property type="project" value="InterPro"/>
</dbReference>
<feature type="domain" description="Transposase IS110-like N-terminal" evidence="2">
    <location>
        <begin position="8"/>
        <end position="153"/>
    </location>
</feature>
<evidence type="ECO:0000259" key="2">
    <source>
        <dbReference type="Pfam" id="PF01548"/>
    </source>
</evidence>
<dbReference type="PANTHER" id="PTHR33055">
    <property type="entry name" value="TRANSPOSASE FOR INSERTION SEQUENCE ELEMENT IS1111A"/>
    <property type="match status" value="1"/>
</dbReference>
<accession>B0SX53</accession>
<dbReference type="KEGG" id="cak:Caul_2164"/>
<organism evidence="4">
    <name type="scientific">Caulobacter sp. (strain K31)</name>
    <dbReference type="NCBI Taxonomy" id="366602"/>
    <lineage>
        <taxon>Bacteria</taxon>
        <taxon>Pseudomonadati</taxon>
        <taxon>Pseudomonadota</taxon>
        <taxon>Alphaproteobacteria</taxon>
        <taxon>Caulobacterales</taxon>
        <taxon>Caulobacteraceae</taxon>
        <taxon>Caulobacter</taxon>
    </lineage>
</organism>
<dbReference type="NCBIfam" id="NF033542">
    <property type="entry name" value="transpos_IS110"/>
    <property type="match status" value="1"/>
</dbReference>
<evidence type="ECO:0000256" key="1">
    <source>
        <dbReference type="SAM" id="Coils"/>
    </source>
</evidence>
<dbReference type="EMBL" id="CP000927">
    <property type="protein sequence ID" value="ABZ70729.1"/>
    <property type="molecule type" value="Genomic_DNA"/>
</dbReference>
<keyword evidence="1" id="KW-0175">Coiled coil</keyword>
<dbReference type="KEGG" id="cak:Caul_1600"/>
<evidence type="ECO:0000313" key="5">
    <source>
        <dbReference type="EMBL" id="ABZ70729.1"/>
    </source>
</evidence>
<dbReference type="InterPro" id="IPR003346">
    <property type="entry name" value="Transposase_20"/>
</dbReference>
<evidence type="ECO:0000313" key="6">
    <source>
        <dbReference type="EMBL" id="ABZ71292.1"/>
    </source>
</evidence>
<dbReference type="EMBL" id="CP000927">
    <property type="protein sequence ID" value="ABZ72063.1"/>
    <property type="molecule type" value="Genomic_DNA"/>
</dbReference>
<gene>
    <name evidence="4" type="ordered locus">Caul_1084</name>
    <name evidence="5" type="ordered locus">Caul_1600</name>
    <name evidence="6" type="ordered locus">Caul_2164</name>
    <name evidence="7" type="ordered locus">Caul_2936</name>
</gene>
<dbReference type="GO" id="GO:0004803">
    <property type="term" value="F:transposase activity"/>
    <property type="evidence" value="ECO:0007669"/>
    <property type="project" value="InterPro"/>
</dbReference>
<sequence>MTHACAAGVDVGRDWLDVGLAPSSKTFRIANAPAGIATLVARLKREGASKVVLESIGSYGARLVRGLADAGFEVGVVDPKRIAALRTAEGRRAKTDRLDAGLIARFALLMQDAARPVPSAKTFEIRALSTRRRQLVEMAAMEKTRLKQTLDEAVADSCRQMIALLSQERDRIEAQLQAMLLEAQDGPARAALLQTIPGVGPAVSMTLLADLPELGILDRKAVASLAGLAPHANQSGTRAGPAHIGGGRPCVRAALYMAALSAARNDKGFKREYLALRQAGKPAKVALVAIARKIVVAANGMLKSGQPWQKPA</sequence>
<dbReference type="EMBL" id="CP000927">
    <property type="protein sequence ID" value="ABZ71292.1"/>
    <property type="molecule type" value="Genomic_DNA"/>
</dbReference>
<dbReference type="Pfam" id="PF02371">
    <property type="entry name" value="Transposase_20"/>
    <property type="match status" value="1"/>
</dbReference>
<dbReference type="Pfam" id="PF01548">
    <property type="entry name" value="DEDD_Tnp_IS110"/>
    <property type="match status" value="1"/>
</dbReference>
<dbReference type="OrthoDB" id="8261795at2"/>
<evidence type="ECO:0000313" key="7">
    <source>
        <dbReference type="EMBL" id="ABZ72063.1"/>
    </source>
</evidence>
<proteinExistence type="predicted"/>
<feature type="coiled-coil region" evidence="1">
    <location>
        <begin position="155"/>
        <end position="182"/>
    </location>
</feature>
<dbReference type="eggNOG" id="COG3547">
    <property type="taxonomic scope" value="Bacteria"/>
</dbReference>
<dbReference type="InterPro" id="IPR002525">
    <property type="entry name" value="Transp_IS110-like_N"/>
</dbReference>
<evidence type="ECO:0000313" key="4">
    <source>
        <dbReference type="EMBL" id="ABZ70214.1"/>
    </source>
</evidence>
<protein>
    <submittedName>
        <fullName evidence="4">Transposase IS116/IS110/IS902 family protein</fullName>
    </submittedName>
</protein>
<dbReference type="KEGG" id="cak:Caul_2936"/>
<dbReference type="InterPro" id="IPR047650">
    <property type="entry name" value="Transpos_IS110"/>
</dbReference>
<dbReference type="EMBL" id="CP000927">
    <property type="protein sequence ID" value="ABZ70214.1"/>
    <property type="molecule type" value="Genomic_DNA"/>
</dbReference>
<name>B0SX53_CAUSK</name>
<dbReference type="PANTHER" id="PTHR33055:SF13">
    <property type="entry name" value="TRANSPOSASE"/>
    <property type="match status" value="1"/>
</dbReference>